<gene>
    <name evidence="3" type="ORF">FLL46_14465</name>
</gene>
<dbReference type="InterPro" id="IPR022409">
    <property type="entry name" value="PKD/Chitinase_dom"/>
</dbReference>
<keyword evidence="4" id="KW-1185">Reference proteome</keyword>
<evidence type="ECO:0000313" key="3">
    <source>
        <dbReference type="EMBL" id="TQV87007.1"/>
    </source>
</evidence>
<comment type="caution">
    <text evidence="3">The sequence shown here is derived from an EMBL/GenBank/DDBJ whole genome shotgun (WGS) entry which is preliminary data.</text>
</comment>
<feature type="region of interest" description="Disordered" evidence="1">
    <location>
        <begin position="413"/>
        <end position="433"/>
    </location>
</feature>
<proteinExistence type="predicted"/>
<dbReference type="Pfam" id="PF18911">
    <property type="entry name" value="PKD_4"/>
    <property type="match status" value="1"/>
</dbReference>
<reference evidence="3 4" key="1">
    <citation type="submission" date="2019-07" db="EMBL/GenBank/DDBJ databases">
        <title>Draft genome for Aliikangiella sp. M105.</title>
        <authorList>
            <person name="Wang G."/>
        </authorList>
    </citation>
    <scope>NUCLEOTIDE SEQUENCE [LARGE SCALE GENOMIC DNA]</scope>
    <source>
        <strain evidence="3 4">M105</strain>
    </source>
</reference>
<dbReference type="InterPro" id="IPR000601">
    <property type="entry name" value="PKD_dom"/>
</dbReference>
<dbReference type="Proteomes" id="UP000315439">
    <property type="component" value="Unassembled WGS sequence"/>
</dbReference>
<dbReference type="SUPFAM" id="SSF49299">
    <property type="entry name" value="PKD domain"/>
    <property type="match status" value="1"/>
</dbReference>
<dbReference type="AlphaFoldDB" id="A0A545UC26"/>
<sequence length="433" mass="48347">MHNENGNETQAVKQAPPSLTCVNQHNRPCASPYSDNLSYMRANVDLGQWKIDHKIDLVVLLRQNPGPHGEDGSSYQLIKNETDNANWGYSTVALHENKLSGDYSTFDNIFHELGHLLGADHSEFNYSDRVSGQTAKAPSRAFLTHAKRRTNPSSKEGYYTIMAYYETALQHELDNPVPYVFDHYGIPRFSSPIGKFSYPVIESEYFSFGDATHDNLTVMASNAYNVSLYSNYLTGNLPPTARITKIGGQPYAINQTLTFSAKDSTDPDNDKLFYGWDLFKNGTRIAGVTNKMEFSYQFTAPGDYQLTLTVMDANAEKNSTNHKFSISLTAPVIKFDKRSSDFKISWDPVPGATSYRVYPRLWSNPWGTPWNQPNRSFVKLFSDMTDNVLYSYKVQACAGSECSGDSNIITIKDIGDGGDRPPGGRPCPTCSIP</sequence>
<dbReference type="SMART" id="SM00089">
    <property type="entry name" value="PKD"/>
    <property type="match status" value="1"/>
</dbReference>
<dbReference type="InterPro" id="IPR036116">
    <property type="entry name" value="FN3_sf"/>
</dbReference>
<dbReference type="InterPro" id="IPR013783">
    <property type="entry name" value="Ig-like_fold"/>
</dbReference>
<dbReference type="Gene3D" id="2.60.40.10">
    <property type="entry name" value="Immunoglobulins"/>
    <property type="match status" value="2"/>
</dbReference>
<dbReference type="SUPFAM" id="SSF49265">
    <property type="entry name" value="Fibronectin type III"/>
    <property type="match status" value="1"/>
</dbReference>
<dbReference type="EMBL" id="VIKS01000009">
    <property type="protein sequence ID" value="TQV87007.1"/>
    <property type="molecule type" value="Genomic_DNA"/>
</dbReference>
<evidence type="ECO:0000313" key="4">
    <source>
        <dbReference type="Proteomes" id="UP000315439"/>
    </source>
</evidence>
<organism evidence="3 4">
    <name type="scientific">Aliikangiella coralliicola</name>
    <dbReference type="NCBI Taxonomy" id="2592383"/>
    <lineage>
        <taxon>Bacteria</taxon>
        <taxon>Pseudomonadati</taxon>
        <taxon>Pseudomonadota</taxon>
        <taxon>Gammaproteobacteria</taxon>
        <taxon>Oceanospirillales</taxon>
        <taxon>Pleioneaceae</taxon>
        <taxon>Aliikangiella</taxon>
    </lineage>
</organism>
<dbReference type="CDD" id="cd00146">
    <property type="entry name" value="PKD"/>
    <property type="match status" value="1"/>
</dbReference>
<evidence type="ECO:0000259" key="2">
    <source>
        <dbReference type="PROSITE" id="PS50093"/>
    </source>
</evidence>
<dbReference type="RefSeq" id="WP_142894569.1">
    <property type="nucleotide sequence ID" value="NZ_ML660165.1"/>
</dbReference>
<feature type="domain" description="PKD" evidence="2">
    <location>
        <begin position="252"/>
        <end position="333"/>
    </location>
</feature>
<dbReference type="InterPro" id="IPR035986">
    <property type="entry name" value="PKD_dom_sf"/>
</dbReference>
<dbReference type="PROSITE" id="PS50093">
    <property type="entry name" value="PKD"/>
    <property type="match status" value="1"/>
</dbReference>
<name>A0A545UC26_9GAMM</name>
<dbReference type="SUPFAM" id="SSF55486">
    <property type="entry name" value="Metalloproteases ('zincins'), catalytic domain"/>
    <property type="match status" value="1"/>
</dbReference>
<evidence type="ECO:0000256" key="1">
    <source>
        <dbReference type="SAM" id="MobiDB-lite"/>
    </source>
</evidence>
<protein>
    <submittedName>
        <fullName evidence="3">PKD domain-containing protein</fullName>
    </submittedName>
</protein>
<dbReference type="Pfam" id="PF13688">
    <property type="entry name" value="Reprolysin_5"/>
    <property type="match status" value="1"/>
</dbReference>
<accession>A0A545UC26</accession>
<dbReference type="OrthoDB" id="338827at2"/>